<evidence type="ECO:0000313" key="10">
    <source>
        <dbReference type="Proteomes" id="UP000179536"/>
    </source>
</evidence>
<evidence type="ECO:0000256" key="1">
    <source>
        <dbReference type="ARBA" id="ARBA00004417"/>
    </source>
</evidence>
<evidence type="ECO:0000259" key="6">
    <source>
        <dbReference type="PROSITE" id="PS50893"/>
    </source>
</evidence>
<name>A0ABD6HFR8_AGRVI</name>
<dbReference type="EMBL" id="MBFA02000023">
    <property type="protein sequence ID" value="MUP12953.1"/>
    <property type="molecule type" value="Genomic_DNA"/>
</dbReference>
<dbReference type="FunFam" id="3.40.50.300:FF:000016">
    <property type="entry name" value="Oligopeptide ABC transporter ATP-binding component"/>
    <property type="match status" value="1"/>
</dbReference>
<dbReference type="GO" id="GO:0055085">
    <property type="term" value="P:transmembrane transport"/>
    <property type="evidence" value="ECO:0007669"/>
    <property type="project" value="UniProtKB-ARBA"/>
</dbReference>
<dbReference type="Proteomes" id="UP000179536">
    <property type="component" value="Unassembled WGS sequence"/>
</dbReference>
<dbReference type="InterPro" id="IPR050319">
    <property type="entry name" value="ABC_transp_ATP-bind"/>
</dbReference>
<keyword evidence="9" id="KW-1185">Reference proteome</keyword>
<keyword evidence="3" id="KW-0813">Transport</keyword>
<dbReference type="AlphaFoldDB" id="A0ABD6HFR8"/>
<dbReference type="PROSITE" id="PS00211">
    <property type="entry name" value="ABC_TRANSPORTER_1"/>
    <property type="match status" value="1"/>
</dbReference>
<evidence type="ECO:0000313" key="9">
    <source>
        <dbReference type="Proteomes" id="UP000179454"/>
    </source>
</evidence>
<dbReference type="GO" id="GO:0005524">
    <property type="term" value="F:ATP binding"/>
    <property type="evidence" value="ECO:0007669"/>
    <property type="project" value="UniProtKB-KW"/>
</dbReference>
<dbReference type="SUPFAM" id="SSF52540">
    <property type="entry name" value="P-loop containing nucleoside triphosphate hydrolases"/>
    <property type="match status" value="1"/>
</dbReference>
<dbReference type="PROSITE" id="PS50893">
    <property type="entry name" value="ABC_TRANSPORTER_2"/>
    <property type="match status" value="1"/>
</dbReference>
<dbReference type="CDD" id="cd03257">
    <property type="entry name" value="ABC_NikE_OppD_transporters"/>
    <property type="match status" value="1"/>
</dbReference>
<dbReference type="EMBL" id="MBFE02000025">
    <property type="protein sequence ID" value="MUO44924.1"/>
    <property type="molecule type" value="Genomic_DNA"/>
</dbReference>
<proteinExistence type="inferred from homology"/>
<dbReference type="PANTHER" id="PTHR43776">
    <property type="entry name" value="TRANSPORT ATP-BINDING PROTEIN"/>
    <property type="match status" value="1"/>
</dbReference>
<dbReference type="InterPro" id="IPR013563">
    <property type="entry name" value="Oligopep_ABC_C"/>
</dbReference>
<feature type="domain" description="ABC transporter" evidence="6">
    <location>
        <begin position="6"/>
        <end position="254"/>
    </location>
</feature>
<dbReference type="PANTHER" id="PTHR43776:SF7">
    <property type="entry name" value="D,D-DIPEPTIDE TRANSPORT ATP-BINDING PROTEIN DDPF-RELATED"/>
    <property type="match status" value="1"/>
</dbReference>
<dbReference type="Pfam" id="PF08352">
    <property type="entry name" value="oligo_HPY"/>
    <property type="match status" value="1"/>
</dbReference>
<accession>A0ABD6HFR8</accession>
<reference evidence="9 10" key="1">
    <citation type="submission" date="2019-11" db="EMBL/GenBank/DDBJ databases">
        <title>Whole-genome sequencing of Allorhizobium vitis.</title>
        <authorList>
            <person name="Gan H.M."/>
            <person name="Savka M.A."/>
        </authorList>
    </citation>
    <scope>NUCLEOTIDE SEQUENCE [LARGE SCALE GENOMIC DNA]</scope>
    <source>
        <strain evidence="8 10">RF2/1</strain>
        <strain evidence="7 9">T1/7</strain>
    </source>
</reference>
<evidence type="ECO:0000313" key="7">
    <source>
        <dbReference type="EMBL" id="MUO44924.1"/>
    </source>
</evidence>
<keyword evidence="5 8" id="KW-0067">ATP-binding</keyword>
<gene>
    <name evidence="8" type="ORF">BBK91_024155</name>
    <name evidence="7" type="ORF">BBL17_024395</name>
</gene>
<evidence type="ECO:0000256" key="2">
    <source>
        <dbReference type="ARBA" id="ARBA00005417"/>
    </source>
</evidence>
<protein>
    <submittedName>
        <fullName evidence="8">ATP-binding cassette domain-containing protein</fullName>
    </submittedName>
</protein>
<dbReference type="Gene3D" id="3.40.50.300">
    <property type="entry name" value="P-loop containing nucleotide triphosphate hydrolases"/>
    <property type="match status" value="1"/>
</dbReference>
<evidence type="ECO:0000256" key="4">
    <source>
        <dbReference type="ARBA" id="ARBA00022741"/>
    </source>
</evidence>
<evidence type="ECO:0000256" key="3">
    <source>
        <dbReference type="ARBA" id="ARBA00022448"/>
    </source>
</evidence>
<dbReference type="InterPro" id="IPR027417">
    <property type="entry name" value="P-loop_NTPase"/>
</dbReference>
<comment type="subcellular location">
    <subcellularLocation>
        <location evidence="1">Cell inner membrane</location>
        <topology evidence="1">Peripheral membrane protein</topology>
    </subcellularLocation>
</comment>
<comment type="caution">
    <text evidence="8">The sequence shown here is derived from an EMBL/GenBank/DDBJ whole genome shotgun (WGS) entry which is preliminary data.</text>
</comment>
<dbReference type="Proteomes" id="UP000179454">
    <property type="component" value="Unassembled WGS sequence"/>
</dbReference>
<evidence type="ECO:0000256" key="5">
    <source>
        <dbReference type="ARBA" id="ARBA00022840"/>
    </source>
</evidence>
<dbReference type="InterPro" id="IPR017871">
    <property type="entry name" value="ABC_transporter-like_CS"/>
</dbReference>
<sequence length="333" mass="36516">MTIPLIEASCLEKTFGSSQFLSAKKPVRAVSDVSITINRGEAVGLVGESGSGKSTIGRLLLNLIPLSGGSVTFDGETLDGMNKTDLRRLRQRMQIIFQDPYSSFDPRRRIGSQINDALKLHTRKSRSERKSRIADLLVQVGLRPEHAQRFPHEFSGGQRQRIGIARALATEPDFIVADEPVSALDVSVQAQILALLIELRETLNLTLLFISHDLLVVKHLCNRVVVLYLGRIMEEGSVEAVFSNPRHPYTAVLLSAIPRVDADVRPVLRIALRGDPPSPANPPSGCVFRTRCPFAIEACSLARPALREVSGGHRIACIRDDISFSGLRAGTQM</sequence>
<dbReference type="NCBIfam" id="TIGR01727">
    <property type="entry name" value="oligo_HPY"/>
    <property type="match status" value="1"/>
</dbReference>
<dbReference type="RefSeq" id="WP_012650551.1">
    <property type="nucleotide sequence ID" value="NZ_CP191421.1"/>
</dbReference>
<dbReference type="GO" id="GO:0005886">
    <property type="term" value="C:plasma membrane"/>
    <property type="evidence" value="ECO:0007669"/>
    <property type="project" value="UniProtKB-SubCell"/>
</dbReference>
<dbReference type="InterPro" id="IPR003593">
    <property type="entry name" value="AAA+_ATPase"/>
</dbReference>
<dbReference type="InterPro" id="IPR003439">
    <property type="entry name" value="ABC_transporter-like_ATP-bd"/>
</dbReference>
<evidence type="ECO:0000313" key="8">
    <source>
        <dbReference type="EMBL" id="MUP12953.1"/>
    </source>
</evidence>
<comment type="similarity">
    <text evidence="2">Belongs to the ABC transporter superfamily.</text>
</comment>
<dbReference type="Pfam" id="PF00005">
    <property type="entry name" value="ABC_tran"/>
    <property type="match status" value="1"/>
</dbReference>
<organism evidence="8 10">
    <name type="scientific">Agrobacterium vitis</name>
    <name type="common">Rhizobium vitis</name>
    <dbReference type="NCBI Taxonomy" id="373"/>
    <lineage>
        <taxon>Bacteria</taxon>
        <taxon>Pseudomonadati</taxon>
        <taxon>Pseudomonadota</taxon>
        <taxon>Alphaproteobacteria</taxon>
        <taxon>Hyphomicrobiales</taxon>
        <taxon>Rhizobiaceae</taxon>
        <taxon>Rhizobium/Agrobacterium group</taxon>
        <taxon>Agrobacterium</taxon>
    </lineage>
</organism>
<keyword evidence="4" id="KW-0547">Nucleotide-binding</keyword>
<dbReference type="SMART" id="SM00382">
    <property type="entry name" value="AAA"/>
    <property type="match status" value="1"/>
</dbReference>